<dbReference type="InterPro" id="IPR050469">
    <property type="entry name" value="Diguanylate_Cyclase"/>
</dbReference>
<feature type="domain" description="GGDEF" evidence="4">
    <location>
        <begin position="217"/>
        <end position="340"/>
    </location>
</feature>
<dbReference type="InterPro" id="IPR035965">
    <property type="entry name" value="PAS-like_dom_sf"/>
</dbReference>
<dbReference type="RefSeq" id="WP_309723831.1">
    <property type="nucleotide sequence ID" value="NZ_JARWAM010000012.1"/>
</dbReference>
<comment type="catalytic activity">
    <reaction evidence="2">
        <text>2 GTP = 3',3'-c-di-GMP + 2 diphosphate</text>
        <dbReference type="Rhea" id="RHEA:24898"/>
        <dbReference type="ChEBI" id="CHEBI:33019"/>
        <dbReference type="ChEBI" id="CHEBI:37565"/>
        <dbReference type="ChEBI" id="CHEBI:58805"/>
        <dbReference type="EC" id="2.7.7.65"/>
    </reaction>
</comment>
<name>A0ABU1HJC8_9GAMM</name>
<dbReference type="PANTHER" id="PTHR45138">
    <property type="entry name" value="REGULATORY COMPONENTS OF SENSORY TRANSDUCTION SYSTEM"/>
    <property type="match status" value="1"/>
</dbReference>
<evidence type="ECO:0000256" key="2">
    <source>
        <dbReference type="ARBA" id="ARBA00034247"/>
    </source>
</evidence>
<evidence type="ECO:0000259" key="4">
    <source>
        <dbReference type="PROSITE" id="PS50887"/>
    </source>
</evidence>
<dbReference type="Gene3D" id="3.30.70.270">
    <property type="match status" value="1"/>
</dbReference>
<reference evidence="5 6" key="1">
    <citation type="submission" date="2023-04" db="EMBL/GenBank/DDBJ databases">
        <title>A long-awaited taxogenomic arrangement of the family Halomonadaceae.</title>
        <authorList>
            <person name="De La Haba R."/>
            <person name="Chuvochina M."/>
            <person name="Wittouck S."/>
            <person name="Arahal D.R."/>
            <person name="Sanchez-Porro C."/>
            <person name="Hugenholtz P."/>
            <person name="Ventosa A."/>
        </authorList>
    </citation>
    <scope>NUCLEOTIDE SEQUENCE [LARGE SCALE GENOMIC DNA]</scope>
    <source>
        <strain evidence="5 6">DSM 26770</strain>
    </source>
</reference>
<comment type="caution">
    <text evidence="5">The sequence shown here is derived from an EMBL/GenBank/DDBJ whole genome shotgun (WGS) entry which is preliminary data.</text>
</comment>
<dbReference type="SMART" id="SM00267">
    <property type="entry name" value="GGDEF"/>
    <property type="match status" value="1"/>
</dbReference>
<evidence type="ECO:0000313" key="5">
    <source>
        <dbReference type="EMBL" id="MDR5906884.1"/>
    </source>
</evidence>
<dbReference type="SUPFAM" id="SSF55785">
    <property type="entry name" value="PYP-like sensor domain (PAS domain)"/>
    <property type="match status" value="1"/>
</dbReference>
<dbReference type="EC" id="2.7.7.65" evidence="1"/>
<evidence type="ECO:0000256" key="1">
    <source>
        <dbReference type="ARBA" id="ARBA00012528"/>
    </source>
</evidence>
<proteinExistence type="predicted"/>
<organism evidence="5 6">
    <name type="scientific">Franzmannia qiaohouensis</name>
    <dbReference type="NCBI Taxonomy" id="1329370"/>
    <lineage>
        <taxon>Bacteria</taxon>
        <taxon>Pseudomonadati</taxon>
        <taxon>Pseudomonadota</taxon>
        <taxon>Gammaproteobacteria</taxon>
        <taxon>Oceanospirillales</taxon>
        <taxon>Halomonadaceae</taxon>
        <taxon>Franzmannia</taxon>
    </lineage>
</organism>
<dbReference type="GO" id="GO:0052621">
    <property type="term" value="F:diguanylate cyclase activity"/>
    <property type="evidence" value="ECO:0007669"/>
    <property type="project" value="UniProtKB-EC"/>
</dbReference>
<keyword evidence="5" id="KW-0808">Transferase</keyword>
<accession>A0ABU1HJC8</accession>
<evidence type="ECO:0000313" key="6">
    <source>
        <dbReference type="Proteomes" id="UP001251374"/>
    </source>
</evidence>
<dbReference type="InterPro" id="IPR000160">
    <property type="entry name" value="GGDEF_dom"/>
</dbReference>
<dbReference type="InterPro" id="IPR043128">
    <property type="entry name" value="Rev_trsase/Diguanyl_cyclase"/>
</dbReference>
<gene>
    <name evidence="5" type="ORF">QC821_16510</name>
</gene>
<dbReference type="Pfam" id="PF00990">
    <property type="entry name" value="GGDEF"/>
    <property type="match status" value="1"/>
</dbReference>
<keyword evidence="6" id="KW-1185">Reference proteome</keyword>
<dbReference type="EMBL" id="JARWAM010000012">
    <property type="protein sequence ID" value="MDR5906884.1"/>
    <property type="molecule type" value="Genomic_DNA"/>
</dbReference>
<dbReference type="Proteomes" id="UP001251374">
    <property type="component" value="Unassembled WGS sequence"/>
</dbReference>
<protein>
    <recommendedName>
        <fullName evidence="1">diguanylate cyclase</fullName>
        <ecNumber evidence="1">2.7.7.65</ecNumber>
    </recommendedName>
</protein>
<dbReference type="SUPFAM" id="SSF55073">
    <property type="entry name" value="Nucleotide cyclase"/>
    <property type="match status" value="1"/>
</dbReference>
<evidence type="ECO:0000256" key="3">
    <source>
        <dbReference type="SAM" id="Coils"/>
    </source>
</evidence>
<dbReference type="InterPro" id="IPR029787">
    <property type="entry name" value="Nucleotide_cyclase"/>
</dbReference>
<keyword evidence="3" id="KW-0175">Coiled coil</keyword>
<dbReference type="InterPro" id="IPR013656">
    <property type="entry name" value="PAS_4"/>
</dbReference>
<dbReference type="CDD" id="cd01949">
    <property type="entry name" value="GGDEF"/>
    <property type="match status" value="1"/>
</dbReference>
<keyword evidence="5" id="KW-0548">Nucleotidyltransferase</keyword>
<dbReference type="Pfam" id="PF08448">
    <property type="entry name" value="PAS_4"/>
    <property type="match status" value="1"/>
</dbReference>
<dbReference type="PANTHER" id="PTHR45138:SF9">
    <property type="entry name" value="DIGUANYLATE CYCLASE DGCM-RELATED"/>
    <property type="match status" value="1"/>
</dbReference>
<feature type="coiled-coil region" evidence="3">
    <location>
        <begin position="141"/>
        <end position="189"/>
    </location>
</feature>
<sequence length="340" mass="38384">MSESDPDPCLRLTFHDALMAHPLIRELWHHFPENMFLVRAEPDGHFVVEAANPAQHATIGRECIGKPIASFMPAATAEAIYARYRECVTRDEPIRYEEHVAFFDEQGNEQFGYWLTLIVPLHNDAEDSQRVTHLFGIAQDVTELRNAREALERQNQVLEARVEERTAALQQANHELKLLNIQLEEMATRDFLTGCYNRRHIETLGQREVERARRYVSPLSALMLDLDAFKHVNDTLGHAAGDAALKRVAACLQQALRESDLLGRFGGDEFLILLPEIGREDATATAARLRQQVAELAGVSISVGVATLRHQGDSLESLAGRADQRLLDAKRQRYGQPHRD</sequence>
<dbReference type="PROSITE" id="PS50887">
    <property type="entry name" value="GGDEF"/>
    <property type="match status" value="1"/>
</dbReference>
<dbReference type="Gene3D" id="3.30.450.20">
    <property type="entry name" value="PAS domain"/>
    <property type="match status" value="1"/>
</dbReference>
<dbReference type="NCBIfam" id="TIGR00254">
    <property type="entry name" value="GGDEF"/>
    <property type="match status" value="1"/>
</dbReference>